<feature type="transmembrane region" description="Helical" evidence="1">
    <location>
        <begin position="21"/>
        <end position="41"/>
    </location>
</feature>
<evidence type="ECO:0000256" key="1">
    <source>
        <dbReference type="SAM" id="Phobius"/>
    </source>
</evidence>
<organism evidence="2 3">
    <name type="scientific">Coptis chinensis</name>
    <dbReference type="NCBI Taxonomy" id="261450"/>
    <lineage>
        <taxon>Eukaryota</taxon>
        <taxon>Viridiplantae</taxon>
        <taxon>Streptophyta</taxon>
        <taxon>Embryophyta</taxon>
        <taxon>Tracheophyta</taxon>
        <taxon>Spermatophyta</taxon>
        <taxon>Magnoliopsida</taxon>
        <taxon>Ranunculales</taxon>
        <taxon>Ranunculaceae</taxon>
        <taxon>Coptidoideae</taxon>
        <taxon>Coptis</taxon>
    </lineage>
</organism>
<comment type="caution">
    <text evidence="2">The sequence shown here is derived from an EMBL/GenBank/DDBJ whole genome shotgun (WGS) entry which is preliminary data.</text>
</comment>
<feature type="transmembrane region" description="Helical" evidence="1">
    <location>
        <begin position="61"/>
        <end position="84"/>
    </location>
</feature>
<proteinExistence type="predicted"/>
<keyword evidence="1" id="KW-0812">Transmembrane</keyword>
<dbReference type="PANTHER" id="PTHR33659">
    <property type="entry name" value="PROTEIN, PUTATIVE-RELATED-RELATED"/>
    <property type="match status" value="1"/>
</dbReference>
<dbReference type="AlphaFoldDB" id="A0A835M0E9"/>
<accession>A0A835M0E9</accession>
<dbReference type="EMBL" id="JADFTS010000005">
    <property type="protein sequence ID" value="KAF9606131.1"/>
    <property type="molecule type" value="Genomic_DNA"/>
</dbReference>
<evidence type="ECO:0000313" key="3">
    <source>
        <dbReference type="Proteomes" id="UP000631114"/>
    </source>
</evidence>
<keyword evidence="3" id="KW-1185">Reference proteome</keyword>
<dbReference type="PANTHER" id="PTHR33659:SF11">
    <property type="entry name" value="TRANSMEMBRANE PROTEIN"/>
    <property type="match status" value="1"/>
</dbReference>
<keyword evidence="1" id="KW-1133">Transmembrane helix</keyword>
<dbReference type="Proteomes" id="UP000631114">
    <property type="component" value="Unassembled WGS sequence"/>
</dbReference>
<name>A0A835M0E9_9MAGN</name>
<evidence type="ECO:0000313" key="2">
    <source>
        <dbReference type="EMBL" id="KAF9606131.1"/>
    </source>
</evidence>
<gene>
    <name evidence="2" type="ORF">IFM89_023184</name>
</gene>
<reference evidence="2 3" key="1">
    <citation type="submission" date="2020-10" db="EMBL/GenBank/DDBJ databases">
        <title>The Coptis chinensis genome and diversification of protoberbering-type alkaloids.</title>
        <authorList>
            <person name="Wang B."/>
            <person name="Shu S."/>
            <person name="Song C."/>
            <person name="Liu Y."/>
        </authorList>
    </citation>
    <scope>NUCLEOTIDE SEQUENCE [LARGE SCALE GENOMIC DNA]</scope>
    <source>
        <strain evidence="2">HL-2020</strain>
        <tissue evidence="2">Leaf</tissue>
    </source>
</reference>
<protein>
    <submittedName>
        <fullName evidence="2">Uncharacterized protein</fullName>
    </submittedName>
</protein>
<keyword evidence="1" id="KW-0472">Membrane</keyword>
<sequence length="86" mass="9039">MKVFLMSFTSEVQLLNPSLMAQVSISTTIFFLVAIFSAVAVSPQEEFTAPAPAPTTMETGAAFSLPMCGAVLCSSIALSLLALLKH</sequence>